<name>A0A9D9NB06_9BACT</name>
<protein>
    <submittedName>
        <fullName evidence="3">Right-handed parallel beta-helix repeat-containing protein</fullName>
    </submittedName>
</protein>
<sequence length="483" mass="52042">MKFKYLFMVALAAFAFAACTETTPDTPEDPEQEQTPGDEDEPQGPDQPSGEGVSGNVSGVWEAGSTVNVIGHIVVPEGESLTIEEGVTVIFDEAGVGVNHVAIEFTVDGNLYCLGTEEAPVRLTVDESLRTAENTFAGFWGGIVAGATCGEMLIDHTIIEYTGGQVIEGSPAAENGYYTAGDDAYPQITTNNVDGNYVITNSIIRNGWSDGIYMMGGNAIIAGNIFSATGYDGAEAVNIKSGCKVDVAGNIMFSPNTNGLKLSSSDQSEVRHQALIQAYNNTIINSGWRRDGEKGGCIYVEEMANVSVFNNLLVNCKFRAITPAYDEPGSEDCYDGENSMIDYNFYASGNVESHLFFEGEYDDDGETLYYSGVKLPYQGYAYAHEEYDPSADVNSKIAKTADEAETLNPMFVNYDINVDPALYAWDNNWDFHVQGGSPVLEGAYTPEDASRQPFYAAAGLTVNGQTYTSPAVQPWFGAFGQAE</sequence>
<keyword evidence="2" id="KW-0732">Signal</keyword>
<dbReference type="EMBL" id="JADIMH010000026">
    <property type="protein sequence ID" value="MBO8467072.1"/>
    <property type="molecule type" value="Genomic_DNA"/>
</dbReference>
<accession>A0A9D9NB06</accession>
<feature type="chain" id="PRO_5038693083" evidence="2">
    <location>
        <begin position="18"/>
        <end position="483"/>
    </location>
</feature>
<dbReference type="Proteomes" id="UP000823660">
    <property type="component" value="Unassembled WGS sequence"/>
</dbReference>
<dbReference type="PROSITE" id="PS51257">
    <property type="entry name" value="PROKAR_LIPOPROTEIN"/>
    <property type="match status" value="1"/>
</dbReference>
<dbReference type="AlphaFoldDB" id="A0A9D9NB06"/>
<comment type="caution">
    <text evidence="3">The sequence shown here is derived from an EMBL/GenBank/DDBJ whole genome shotgun (WGS) entry which is preliminary data.</text>
</comment>
<feature type="signal peptide" evidence="2">
    <location>
        <begin position="1"/>
        <end position="17"/>
    </location>
</feature>
<evidence type="ECO:0000256" key="2">
    <source>
        <dbReference type="SAM" id="SignalP"/>
    </source>
</evidence>
<evidence type="ECO:0000313" key="3">
    <source>
        <dbReference type="EMBL" id="MBO8467072.1"/>
    </source>
</evidence>
<dbReference type="InterPro" id="IPR011050">
    <property type="entry name" value="Pectin_lyase_fold/virulence"/>
</dbReference>
<feature type="region of interest" description="Disordered" evidence="1">
    <location>
        <begin position="21"/>
        <end position="57"/>
    </location>
</feature>
<gene>
    <name evidence="3" type="ORF">IAB99_04825</name>
</gene>
<evidence type="ECO:0000256" key="1">
    <source>
        <dbReference type="SAM" id="MobiDB-lite"/>
    </source>
</evidence>
<evidence type="ECO:0000313" key="4">
    <source>
        <dbReference type="Proteomes" id="UP000823660"/>
    </source>
</evidence>
<organism evidence="3 4">
    <name type="scientific">Candidatus Cryptobacteroides faecipullorum</name>
    <dbReference type="NCBI Taxonomy" id="2840764"/>
    <lineage>
        <taxon>Bacteria</taxon>
        <taxon>Pseudomonadati</taxon>
        <taxon>Bacteroidota</taxon>
        <taxon>Bacteroidia</taxon>
        <taxon>Bacteroidales</taxon>
        <taxon>Candidatus Cryptobacteroides</taxon>
    </lineage>
</organism>
<reference evidence="3" key="1">
    <citation type="submission" date="2020-10" db="EMBL/GenBank/DDBJ databases">
        <authorList>
            <person name="Gilroy R."/>
        </authorList>
    </citation>
    <scope>NUCLEOTIDE SEQUENCE</scope>
    <source>
        <strain evidence="3">B1-15692</strain>
    </source>
</reference>
<reference evidence="3" key="2">
    <citation type="journal article" date="2021" name="PeerJ">
        <title>Extensive microbial diversity within the chicken gut microbiome revealed by metagenomics and culture.</title>
        <authorList>
            <person name="Gilroy R."/>
            <person name="Ravi A."/>
            <person name="Getino M."/>
            <person name="Pursley I."/>
            <person name="Horton D.L."/>
            <person name="Alikhan N.F."/>
            <person name="Baker D."/>
            <person name="Gharbi K."/>
            <person name="Hall N."/>
            <person name="Watson M."/>
            <person name="Adriaenssens E.M."/>
            <person name="Foster-Nyarko E."/>
            <person name="Jarju S."/>
            <person name="Secka A."/>
            <person name="Antonio M."/>
            <person name="Oren A."/>
            <person name="Chaudhuri R.R."/>
            <person name="La Ragione R."/>
            <person name="Hildebrand F."/>
            <person name="Pallen M.J."/>
        </authorList>
    </citation>
    <scope>NUCLEOTIDE SEQUENCE</scope>
    <source>
        <strain evidence="3">B1-15692</strain>
    </source>
</reference>
<proteinExistence type="predicted"/>
<dbReference type="SUPFAM" id="SSF51126">
    <property type="entry name" value="Pectin lyase-like"/>
    <property type="match status" value="1"/>
</dbReference>
<feature type="compositionally biased region" description="Acidic residues" evidence="1">
    <location>
        <begin position="26"/>
        <end position="43"/>
    </location>
</feature>